<dbReference type="CDD" id="cd03709">
    <property type="entry name" value="lepA_C"/>
    <property type="match status" value="1"/>
</dbReference>
<dbReference type="SUPFAM" id="SSF52540">
    <property type="entry name" value="P-loop containing nucleoside triphosphate hydrolases"/>
    <property type="match status" value="1"/>
</dbReference>
<organism evidence="14 15">
    <name type="scientific">Mycoplasma anserisalpingitidis</name>
    <dbReference type="NCBI Taxonomy" id="519450"/>
    <lineage>
        <taxon>Bacteria</taxon>
        <taxon>Bacillati</taxon>
        <taxon>Mycoplasmatota</taxon>
        <taxon>Mollicutes</taxon>
        <taxon>Mycoplasmataceae</taxon>
        <taxon>Mycoplasma</taxon>
    </lineage>
</organism>
<keyword evidence="14" id="KW-0251">Elongation factor</keyword>
<dbReference type="InterPro" id="IPR005225">
    <property type="entry name" value="Small_GTP-bd"/>
</dbReference>
<evidence type="ECO:0000256" key="6">
    <source>
        <dbReference type="ARBA" id="ARBA00023134"/>
    </source>
</evidence>
<dbReference type="PROSITE" id="PS51722">
    <property type="entry name" value="G_TR_2"/>
    <property type="match status" value="1"/>
</dbReference>
<dbReference type="InterPro" id="IPR009000">
    <property type="entry name" value="Transl_B-barrel_sf"/>
</dbReference>
<dbReference type="Gene3D" id="3.30.70.2570">
    <property type="entry name" value="Elongation factor 4, C-terminal domain"/>
    <property type="match status" value="1"/>
</dbReference>
<evidence type="ECO:0000313" key="14">
    <source>
        <dbReference type="EMBL" id="QDY87031.1"/>
    </source>
</evidence>
<dbReference type="GO" id="GO:0005525">
    <property type="term" value="F:GTP binding"/>
    <property type="evidence" value="ECO:0007669"/>
    <property type="project" value="UniProtKB-UniRule"/>
</dbReference>
<dbReference type="FunFam" id="3.30.70.240:FF:000007">
    <property type="entry name" value="Translation factor GUF1, mitochondrial"/>
    <property type="match status" value="1"/>
</dbReference>
<dbReference type="InterPro" id="IPR035654">
    <property type="entry name" value="LepA_IV"/>
</dbReference>
<keyword evidence="3 12" id="KW-0547">Nucleotide-binding</keyword>
<dbReference type="InterPro" id="IPR035647">
    <property type="entry name" value="EFG_III/V"/>
</dbReference>
<gene>
    <name evidence="12 14" type="primary">lepA</name>
    <name evidence="14" type="ORF">FRW55_02590</name>
</gene>
<dbReference type="PANTHER" id="PTHR43512">
    <property type="entry name" value="TRANSLATION FACTOR GUF1-RELATED"/>
    <property type="match status" value="1"/>
</dbReference>
<dbReference type="GO" id="GO:0045727">
    <property type="term" value="P:positive regulation of translation"/>
    <property type="evidence" value="ECO:0007669"/>
    <property type="project" value="UniProtKB-UniRule"/>
</dbReference>
<dbReference type="CDD" id="cd01890">
    <property type="entry name" value="LepA"/>
    <property type="match status" value="1"/>
</dbReference>
<keyword evidence="2 12" id="KW-1003">Cell membrane</keyword>
<dbReference type="InterPro" id="IPR031157">
    <property type="entry name" value="G_TR_CS"/>
</dbReference>
<dbReference type="Pfam" id="PF06421">
    <property type="entry name" value="LepA_C"/>
    <property type="match status" value="1"/>
</dbReference>
<accession>A0A5B8JXE5</accession>
<dbReference type="Gene3D" id="3.40.50.300">
    <property type="entry name" value="P-loop containing nucleotide triphosphate hydrolases"/>
    <property type="match status" value="1"/>
</dbReference>
<dbReference type="CDD" id="cd03699">
    <property type="entry name" value="EF4_II"/>
    <property type="match status" value="1"/>
</dbReference>
<dbReference type="Pfam" id="PF00009">
    <property type="entry name" value="GTP_EFTU"/>
    <property type="match status" value="1"/>
</dbReference>
<dbReference type="InterPro" id="IPR004161">
    <property type="entry name" value="EFTu-like_2"/>
</dbReference>
<dbReference type="OrthoDB" id="9804431at2"/>
<comment type="similarity">
    <text evidence="10">Belongs to the GTP-binding elongation factor family. LepA subfamily.</text>
</comment>
<dbReference type="NCBIfam" id="TIGR01393">
    <property type="entry name" value="lepA"/>
    <property type="match status" value="1"/>
</dbReference>
<dbReference type="Pfam" id="PF00679">
    <property type="entry name" value="EFG_C"/>
    <property type="match status" value="1"/>
</dbReference>
<dbReference type="InterPro" id="IPR000795">
    <property type="entry name" value="T_Tr_GTP-bd_dom"/>
</dbReference>
<dbReference type="EC" id="3.6.5.n1" evidence="11 12"/>
<feature type="domain" description="Tr-type G" evidence="13">
    <location>
        <begin position="4"/>
        <end position="181"/>
    </location>
</feature>
<dbReference type="Pfam" id="PF03144">
    <property type="entry name" value="GTP_EFTU_D2"/>
    <property type="match status" value="1"/>
</dbReference>
<dbReference type="GO" id="GO:0043022">
    <property type="term" value="F:ribosome binding"/>
    <property type="evidence" value="ECO:0007669"/>
    <property type="project" value="UniProtKB-UniRule"/>
</dbReference>
<evidence type="ECO:0000256" key="1">
    <source>
        <dbReference type="ARBA" id="ARBA00005454"/>
    </source>
</evidence>
<comment type="catalytic activity">
    <reaction evidence="8 12">
        <text>GTP + H2O = GDP + phosphate + H(+)</text>
        <dbReference type="Rhea" id="RHEA:19669"/>
        <dbReference type="ChEBI" id="CHEBI:15377"/>
        <dbReference type="ChEBI" id="CHEBI:15378"/>
        <dbReference type="ChEBI" id="CHEBI:37565"/>
        <dbReference type="ChEBI" id="CHEBI:43474"/>
        <dbReference type="ChEBI" id="CHEBI:58189"/>
        <dbReference type="EC" id="3.6.5.n1"/>
    </reaction>
</comment>
<dbReference type="FunFam" id="2.40.30.10:FF:000015">
    <property type="entry name" value="Translation factor GUF1, mitochondrial"/>
    <property type="match status" value="1"/>
</dbReference>
<dbReference type="InterPro" id="IPR013842">
    <property type="entry name" value="LepA_CTD"/>
</dbReference>
<evidence type="ECO:0000256" key="12">
    <source>
        <dbReference type="HAMAP-Rule" id="MF_00071"/>
    </source>
</evidence>
<reference evidence="14 15" key="1">
    <citation type="journal article" date="2019" name="Microbiol. Resour. Announc.">
        <title>Complete Genome Sequences of Three Mycoplasma anserisalpingitis (Mycoplasma sp. 1220) Strains.</title>
        <authorList>
            <person name="Grozner D."/>
            <person name="Forro B."/>
            <person name="Kovacs A.B."/>
            <person name="Marton S."/>
            <person name="Banyai K."/>
            <person name="Kreizinger Z."/>
            <person name="Sulyok K.M."/>
            <person name="Gyuranecz M."/>
        </authorList>
    </citation>
    <scope>NUCLEOTIDE SEQUENCE [LARGE SCALE GENOMIC DNA]</scope>
    <source>
        <strain evidence="14 15">ATCC:BAA-2147</strain>
    </source>
</reference>
<protein>
    <recommendedName>
        <fullName evidence="11 12">Elongation factor 4</fullName>
        <shortName evidence="12">EF-4</shortName>
        <ecNumber evidence="11 12">3.6.5.n1</ecNumber>
    </recommendedName>
    <alternativeName>
        <fullName evidence="12">Ribosomal back-translocase LepA</fullName>
    </alternativeName>
</protein>
<proteinExistence type="inferred from homology"/>
<evidence type="ECO:0000256" key="8">
    <source>
        <dbReference type="ARBA" id="ARBA00050293"/>
    </source>
</evidence>
<dbReference type="HAMAP" id="MF_00071">
    <property type="entry name" value="LepA"/>
    <property type="match status" value="1"/>
</dbReference>
<keyword evidence="5 12" id="KW-0648">Protein biosynthesis</keyword>
<keyword evidence="7 12" id="KW-0472">Membrane</keyword>
<evidence type="ECO:0000256" key="5">
    <source>
        <dbReference type="ARBA" id="ARBA00022917"/>
    </source>
</evidence>
<dbReference type="InterPro" id="IPR027417">
    <property type="entry name" value="P-loop_NTPase"/>
</dbReference>
<dbReference type="InterPro" id="IPR000640">
    <property type="entry name" value="EFG_V-like"/>
</dbReference>
<dbReference type="NCBIfam" id="TIGR00231">
    <property type="entry name" value="small_GTP"/>
    <property type="match status" value="1"/>
</dbReference>
<dbReference type="AlphaFoldDB" id="A0A5B8JXE5"/>
<dbReference type="PRINTS" id="PR00315">
    <property type="entry name" value="ELONGATNFCT"/>
</dbReference>
<dbReference type="Gene3D" id="3.30.70.870">
    <property type="entry name" value="Elongation Factor G (Translational Gtpase), domain 3"/>
    <property type="match status" value="1"/>
</dbReference>
<dbReference type="Gene3D" id="3.30.70.240">
    <property type="match status" value="1"/>
</dbReference>
<dbReference type="Proteomes" id="UP000318927">
    <property type="component" value="Chromosome"/>
</dbReference>
<dbReference type="SUPFAM" id="SSF54980">
    <property type="entry name" value="EF-G C-terminal domain-like"/>
    <property type="match status" value="2"/>
</dbReference>
<dbReference type="InterPro" id="IPR038363">
    <property type="entry name" value="LepA_C_sf"/>
</dbReference>
<keyword evidence="6 12" id="KW-0342">GTP-binding</keyword>
<dbReference type="EMBL" id="CP042295">
    <property type="protein sequence ID" value="QDY87031.1"/>
    <property type="molecule type" value="Genomic_DNA"/>
</dbReference>
<dbReference type="GO" id="GO:0003924">
    <property type="term" value="F:GTPase activity"/>
    <property type="evidence" value="ECO:0007669"/>
    <property type="project" value="UniProtKB-UniRule"/>
</dbReference>
<dbReference type="FunFam" id="3.30.70.2570:FF:000001">
    <property type="entry name" value="Translation factor GUF1, mitochondrial"/>
    <property type="match status" value="1"/>
</dbReference>
<evidence type="ECO:0000256" key="2">
    <source>
        <dbReference type="ARBA" id="ARBA00022475"/>
    </source>
</evidence>
<dbReference type="SMART" id="SM00838">
    <property type="entry name" value="EFG_C"/>
    <property type="match status" value="1"/>
</dbReference>
<sequence>MDKSKIKNFSIIAHIDHGKSTLADRILELTNTVAKRDLKEQYLDSMDLEQERGITIKLNAVQLKYKDYIFHLIDTPGHVDFTYEVSRSLAASEGALLIVDASQGIEAQTLANVYLAIENNLEIIPVINKIDLPSANVEEVKKEIEEVIGISAENAVLVSAKTGLGVPDVLEAIVKYIPSPKNADDNKPLKALIFDSFFDPYRGVVMLVRIFEGRLKVGDKFKFMSNNEEYHVIELGIKNPAETKKEYLEAGEVGWVSAAIRDAKEVSVGDTITHVENPTDKALPGYKKMKPVVYTGFYPIDTRDYSELKESLEKISLSDSSITWEQETSKALGFGFRVGFLGMLHMEILQERLDREYNVGIIATSPSVEYNVHLTNGQIEKISNPTLLPDKSTIEFIEEPYIEANIFIPNEYIGNVMELCQSKRGIYKNLEYIDSKRSKVIYEMPLAETIFDFFDRLKSTTKGYASFEYEWIGYRESDLVKVDILLNGDKVDAFSIISHKDNAYVSGRELCEKLKEAIPRQNFEIPVQATIGGKIIARETIKAYRKDVTAKLYGGDVTRRQKLLKKQKEGKKRMKSLGSVEVPQEAFLSILKTNIDKK</sequence>
<dbReference type="PANTHER" id="PTHR43512:SF4">
    <property type="entry name" value="TRANSLATION FACTOR GUF1 HOMOLOG, CHLOROPLASTIC"/>
    <property type="match status" value="1"/>
</dbReference>
<dbReference type="SUPFAM" id="SSF50447">
    <property type="entry name" value="Translation proteins"/>
    <property type="match status" value="1"/>
</dbReference>
<evidence type="ECO:0000256" key="4">
    <source>
        <dbReference type="ARBA" id="ARBA00022801"/>
    </source>
</evidence>
<dbReference type="Gene3D" id="2.40.30.10">
    <property type="entry name" value="Translation factors"/>
    <property type="match status" value="1"/>
</dbReference>
<dbReference type="GO" id="GO:0005886">
    <property type="term" value="C:plasma membrane"/>
    <property type="evidence" value="ECO:0007669"/>
    <property type="project" value="UniProtKB-SubCell"/>
</dbReference>
<comment type="similarity">
    <text evidence="1 12">Belongs to the TRAFAC class translation factor GTPase superfamily. Classic translation factor GTPase family. LepA subfamily.</text>
</comment>
<dbReference type="FunFam" id="3.30.70.870:FF:000004">
    <property type="entry name" value="Translation factor GUF1, mitochondrial"/>
    <property type="match status" value="1"/>
</dbReference>
<dbReference type="FunFam" id="3.40.50.300:FF:000078">
    <property type="entry name" value="Elongation factor 4"/>
    <property type="match status" value="1"/>
</dbReference>
<dbReference type="RefSeq" id="WP_146368606.1">
    <property type="nucleotide sequence ID" value="NZ_CP042295.1"/>
</dbReference>
<evidence type="ECO:0000256" key="3">
    <source>
        <dbReference type="ARBA" id="ARBA00022741"/>
    </source>
</evidence>
<evidence type="ECO:0000256" key="9">
    <source>
        <dbReference type="ARBA" id="ARBA00057626"/>
    </source>
</evidence>
<dbReference type="CDD" id="cd16260">
    <property type="entry name" value="EF4_III"/>
    <property type="match status" value="1"/>
</dbReference>
<comment type="function">
    <text evidence="9 12">Required for accurate and efficient protein synthesis under certain stress conditions. May act as a fidelity factor of the translation reaction, by catalyzing a one-codon backward translocation of tRNAs on improperly translocated ribosomes. Back-translocation proceeds from a post-translocation (POST) complex to a pre-translocation (PRE) complex, thus giving elongation factor G a second chance to translocate the tRNAs correctly. Binds to ribosomes in a GTP-dependent manner.</text>
</comment>
<keyword evidence="4 12" id="KW-0378">Hydrolase</keyword>
<dbReference type="InterPro" id="IPR006297">
    <property type="entry name" value="EF-4"/>
</dbReference>
<evidence type="ECO:0000259" key="13">
    <source>
        <dbReference type="PROSITE" id="PS51722"/>
    </source>
</evidence>
<keyword evidence="15" id="KW-1185">Reference proteome</keyword>
<evidence type="ECO:0000256" key="7">
    <source>
        <dbReference type="ARBA" id="ARBA00023136"/>
    </source>
</evidence>
<dbReference type="KEGG" id="mans:FRW55_02590"/>
<evidence type="ECO:0000256" key="10">
    <source>
        <dbReference type="ARBA" id="ARBA00061052"/>
    </source>
</evidence>
<dbReference type="GO" id="GO:0003746">
    <property type="term" value="F:translation elongation factor activity"/>
    <property type="evidence" value="ECO:0007669"/>
    <property type="project" value="UniProtKB-UniRule"/>
</dbReference>
<dbReference type="PROSITE" id="PS00301">
    <property type="entry name" value="G_TR_1"/>
    <property type="match status" value="1"/>
</dbReference>
<feature type="binding site" evidence="12">
    <location>
        <begin position="16"/>
        <end position="21"/>
    </location>
    <ligand>
        <name>GTP</name>
        <dbReference type="ChEBI" id="CHEBI:37565"/>
    </ligand>
</feature>
<feature type="binding site" evidence="12">
    <location>
        <begin position="128"/>
        <end position="131"/>
    </location>
    <ligand>
        <name>GTP</name>
        <dbReference type="ChEBI" id="CHEBI:37565"/>
    </ligand>
</feature>
<comment type="subcellular location">
    <subcellularLocation>
        <location evidence="12">Cell membrane</location>
        <topology evidence="12">Peripheral membrane protein</topology>
        <orientation evidence="12">Cytoplasmic side</orientation>
    </subcellularLocation>
</comment>
<name>A0A5B8JXE5_9MOLU</name>
<evidence type="ECO:0000313" key="15">
    <source>
        <dbReference type="Proteomes" id="UP000318927"/>
    </source>
</evidence>
<evidence type="ECO:0000256" key="11">
    <source>
        <dbReference type="ARBA" id="ARBA00066744"/>
    </source>
</evidence>